<dbReference type="Proteomes" id="UP000697107">
    <property type="component" value="Unassembled WGS sequence"/>
</dbReference>
<evidence type="ECO:0000313" key="2">
    <source>
        <dbReference type="EMBL" id="KAG2854752.1"/>
    </source>
</evidence>
<dbReference type="EMBL" id="JAENGZ010000263">
    <property type="protein sequence ID" value="KAG6963611.1"/>
    <property type="molecule type" value="Genomic_DNA"/>
</dbReference>
<dbReference type="Proteomes" id="UP000251314">
    <property type="component" value="Unassembled WGS sequence"/>
</dbReference>
<evidence type="ECO:0000313" key="6">
    <source>
        <dbReference type="EMBL" id="KAG3218124.1"/>
    </source>
</evidence>
<dbReference type="Proteomes" id="UP000774804">
    <property type="component" value="Unassembled WGS sequence"/>
</dbReference>
<dbReference type="EMBL" id="RCMI01000390">
    <property type="protein sequence ID" value="KAG2913525.1"/>
    <property type="molecule type" value="Genomic_DNA"/>
</dbReference>
<evidence type="ECO:0000313" key="9">
    <source>
        <dbReference type="Proteomes" id="UP000251314"/>
    </source>
</evidence>
<comment type="caution">
    <text evidence="8">The sequence shown here is derived from an EMBL/GenBank/DDBJ whole genome shotgun (WGS) entry which is preliminary data.</text>
</comment>
<dbReference type="Proteomes" id="UP000688947">
    <property type="component" value="Unassembled WGS sequence"/>
</dbReference>
<protein>
    <submittedName>
        <fullName evidence="8">Uncharacterized protein</fullName>
    </submittedName>
</protein>
<dbReference type="Proteomes" id="UP000760860">
    <property type="component" value="Unassembled WGS sequence"/>
</dbReference>
<evidence type="ECO:0000256" key="1">
    <source>
        <dbReference type="SAM" id="MobiDB-lite"/>
    </source>
</evidence>
<evidence type="ECO:0000313" key="4">
    <source>
        <dbReference type="EMBL" id="KAG2932110.1"/>
    </source>
</evidence>
<feature type="region of interest" description="Disordered" evidence="1">
    <location>
        <begin position="41"/>
        <end position="64"/>
    </location>
</feature>
<sequence>MAPTLSQALGFYERQENPSILTTGHDDFDFADDWNEQDNHSTLRWRNSCPDKRPSPSSSRWSSCLTSLSSSVSTALTKQLSVGESTRRAISQLRNSMIEVSTRTESSLRASMPVRHRFSEADIGRFEDQPESEKAGDEDMEENASDEDKKRLHSTKSQTQDCR</sequence>
<proteinExistence type="predicted"/>
<dbReference type="EMBL" id="RCML01000410">
    <property type="protein sequence ID" value="KAG2977889.1"/>
    <property type="molecule type" value="Genomic_DNA"/>
</dbReference>
<dbReference type="Proteomes" id="UP000735874">
    <property type="component" value="Unassembled WGS sequence"/>
</dbReference>
<dbReference type="EMBL" id="RCMV01000381">
    <property type="protein sequence ID" value="KAG3218124.1"/>
    <property type="molecule type" value="Genomic_DNA"/>
</dbReference>
<evidence type="ECO:0000313" key="3">
    <source>
        <dbReference type="EMBL" id="KAG2913525.1"/>
    </source>
</evidence>
<feature type="compositionally biased region" description="Basic and acidic residues" evidence="1">
    <location>
        <begin position="117"/>
        <end position="137"/>
    </location>
</feature>
<dbReference type="EMBL" id="MJFZ01000021">
    <property type="protein sequence ID" value="RAW42025.1"/>
    <property type="molecule type" value="Genomic_DNA"/>
</dbReference>
<evidence type="ECO:0000313" key="7">
    <source>
        <dbReference type="EMBL" id="KAG6963611.1"/>
    </source>
</evidence>
<dbReference type="EMBL" id="RCMK01000384">
    <property type="protein sequence ID" value="KAG2932110.1"/>
    <property type="molecule type" value="Genomic_DNA"/>
</dbReference>
<name>A0A329SZL8_9STRA</name>
<reference evidence="8 9" key="1">
    <citation type="submission" date="2018-01" db="EMBL/GenBank/DDBJ databases">
        <title>Draft genome of the strawberry crown rot pathogen Phytophthora cactorum.</title>
        <authorList>
            <person name="Armitage A.D."/>
            <person name="Lysoe E."/>
            <person name="Nellist C.F."/>
            <person name="Harrison R.J."/>
            <person name="Brurberg M.B."/>
        </authorList>
    </citation>
    <scope>NUCLEOTIDE SEQUENCE [LARGE SCALE GENOMIC DNA]</scope>
    <source>
        <strain evidence="8 9">10300</strain>
    </source>
</reference>
<reference evidence="7" key="3">
    <citation type="submission" date="2021-01" db="EMBL/GenBank/DDBJ databases">
        <title>Phytophthora aleatoria, a newly-described species from Pinus radiata is distinct from Phytophthora cactorum isolates based on comparative genomics.</title>
        <authorList>
            <person name="Mcdougal R."/>
            <person name="Panda P."/>
            <person name="Williams N."/>
            <person name="Studholme D.J."/>
        </authorList>
    </citation>
    <scope>NUCLEOTIDE SEQUENCE</scope>
    <source>
        <strain evidence="7">NZFS 3830</strain>
    </source>
</reference>
<dbReference type="VEuPathDB" id="FungiDB:PC110_g1769"/>
<feature type="compositionally biased region" description="Low complexity" evidence="1">
    <location>
        <begin position="55"/>
        <end position="64"/>
    </location>
</feature>
<feature type="compositionally biased region" description="Polar residues" evidence="1">
    <location>
        <begin position="100"/>
        <end position="109"/>
    </location>
</feature>
<gene>
    <name evidence="7" type="ORF">JG687_00006441</name>
    <name evidence="8" type="ORF">PC110_g1769</name>
    <name evidence="2" type="ORF">PC113_g13037</name>
    <name evidence="3" type="ORF">PC115_g12006</name>
    <name evidence="4" type="ORF">PC117_g13262</name>
    <name evidence="5" type="ORF">PC118_g12620</name>
    <name evidence="6" type="ORF">PC129_g11059</name>
</gene>
<keyword evidence="9" id="KW-1185">Reference proteome</keyword>
<dbReference type="Proteomes" id="UP000736787">
    <property type="component" value="Unassembled WGS sequence"/>
</dbReference>
<evidence type="ECO:0000313" key="8">
    <source>
        <dbReference type="EMBL" id="RAW42025.1"/>
    </source>
</evidence>
<dbReference type="EMBL" id="RCMG01000410">
    <property type="protein sequence ID" value="KAG2854752.1"/>
    <property type="molecule type" value="Genomic_DNA"/>
</dbReference>
<accession>A0A329SZL8</accession>
<organism evidence="8 9">
    <name type="scientific">Phytophthora cactorum</name>
    <dbReference type="NCBI Taxonomy" id="29920"/>
    <lineage>
        <taxon>Eukaryota</taxon>
        <taxon>Sar</taxon>
        <taxon>Stramenopiles</taxon>
        <taxon>Oomycota</taxon>
        <taxon>Peronosporomycetes</taxon>
        <taxon>Peronosporales</taxon>
        <taxon>Peronosporaceae</taxon>
        <taxon>Phytophthora</taxon>
    </lineage>
</organism>
<evidence type="ECO:0000313" key="5">
    <source>
        <dbReference type="EMBL" id="KAG2977889.1"/>
    </source>
</evidence>
<dbReference type="OrthoDB" id="112817at2759"/>
<dbReference type="AlphaFoldDB" id="A0A329SZL8"/>
<feature type="region of interest" description="Disordered" evidence="1">
    <location>
        <begin position="100"/>
        <end position="163"/>
    </location>
</feature>
<reference evidence="2" key="2">
    <citation type="submission" date="2018-10" db="EMBL/GenBank/DDBJ databases">
        <title>Effector identification in a new, highly contiguous assembly of the strawberry crown rot pathogen Phytophthora cactorum.</title>
        <authorList>
            <person name="Armitage A.D."/>
            <person name="Nellist C.F."/>
            <person name="Bates H."/>
            <person name="Vickerstaff R.J."/>
            <person name="Harrison R.J."/>
        </authorList>
    </citation>
    <scope>NUCLEOTIDE SEQUENCE</scope>
    <source>
        <strain evidence="2">15-7</strain>
        <strain evidence="3">4032</strain>
        <strain evidence="4">4040</strain>
        <strain evidence="5">P415</strain>
        <strain evidence="6">P421</strain>
    </source>
</reference>